<dbReference type="PROSITE" id="PS00041">
    <property type="entry name" value="HTH_ARAC_FAMILY_1"/>
    <property type="match status" value="1"/>
</dbReference>
<dbReference type="InterPro" id="IPR053142">
    <property type="entry name" value="PchR_regulatory_protein"/>
</dbReference>
<protein>
    <submittedName>
        <fullName evidence="5">AraC family transcriptional regulator</fullName>
    </submittedName>
</protein>
<evidence type="ECO:0000259" key="4">
    <source>
        <dbReference type="PROSITE" id="PS01124"/>
    </source>
</evidence>
<dbReference type="SMART" id="SM00342">
    <property type="entry name" value="HTH_ARAC"/>
    <property type="match status" value="1"/>
</dbReference>
<evidence type="ECO:0000313" key="5">
    <source>
        <dbReference type="EMBL" id="UUC44218.1"/>
    </source>
</evidence>
<evidence type="ECO:0000256" key="1">
    <source>
        <dbReference type="ARBA" id="ARBA00023015"/>
    </source>
</evidence>
<dbReference type="EMBL" id="CP101751">
    <property type="protein sequence ID" value="UUC44218.1"/>
    <property type="molecule type" value="Genomic_DNA"/>
</dbReference>
<dbReference type="PANTHER" id="PTHR47893">
    <property type="entry name" value="REGULATORY PROTEIN PCHR"/>
    <property type="match status" value="1"/>
</dbReference>
<dbReference type="InterPro" id="IPR018062">
    <property type="entry name" value="HTH_AraC-typ_CS"/>
</dbReference>
<evidence type="ECO:0000256" key="3">
    <source>
        <dbReference type="ARBA" id="ARBA00023163"/>
    </source>
</evidence>
<gene>
    <name evidence="5" type="ORF">NOX80_11305</name>
</gene>
<keyword evidence="3" id="KW-0804">Transcription</keyword>
<dbReference type="Proteomes" id="UP001059844">
    <property type="component" value="Chromosome"/>
</dbReference>
<keyword evidence="6" id="KW-1185">Reference proteome</keyword>
<sequence length="322" mass="36878">MKEITHIYSLKPHWQHTITAAIGAALIADKWLVQPTSLGTGGSYFLEVAPGISVIVLDLVFNQPVRINRKGTDEEFYIIHYDFSDEMNVIRVEGQQQKLAYKTGIGLGVMDNSTDSIFEPVVNERVFAIRLIVAKKLLDFVLPVTGKSKKKAVYFYDTIDSKSQIIMHRIKNKAFTDPAYDLYLRGVAFKLLAKFMDRYSNTKKTRLVSGKEATALDLTKEYLLKHLYDDFPGVEVVSEMAGMSVSKYKLLFKSMYQDSPKKFFIRKKMLLAEQLLLSGEYQSVHQIARELGYDRADYFSKQYRAFREKNPDDDFCSLSGFT</sequence>
<keyword evidence="2" id="KW-0238">DNA-binding</keyword>
<dbReference type="InterPro" id="IPR018060">
    <property type="entry name" value="HTH_AraC"/>
</dbReference>
<keyword evidence="1" id="KW-0805">Transcription regulation</keyword>
<dbReference type="RefSeq" id="WP_256549891.1">
    <property type="nucleotide sequence ID" value="NZ_CP101751.1"/>
</dbReference>
<dbReference type="PROSITE" id="PS01124">
    <property type="entry name" value="HTH_ARAC_FAMILY_2"/>
    <property type="match status" value="1"/>
</dbReference>
<proteinExistence type="predicted"/>
<dbReference type="PANTHER" id="PTHR47893:SF1">
    <property type="entry name" value="REGULATORY PROTEIN PCHR"/>
    <property type="match status" value="1"/>
</dbReference>
<reference evidence="5" key="1">
    <citation type="submission" date="2022-07" db="EMBL/GenBank/DDBJ databases">
        <title>Isolation, identification, and degradation of a PFOSA degrading strain from sewage treatment plant.</title>
        <authorList>
            <person name="Zhang L."/>
            <person name="Huo Y."/>
        </authorList>
    </citation>
    <scope>NUCLEOTIDE SEQUENCE</scope>
    <source>
        <strain evidence="5">C1</strain>
    </source>
</reference>
<feature type="domain" description="HTH araC/xylS-type" evidence="4">
    <location>
        <begin position="217"/>
        <end position="317"/>
    </location>
</feature>
<evidence type="ECO:0000256" key="2">
    <source>
        <dbReference type="ARBA" id="ARBA00023125"/>
    </source>
</evidence>
<dbReference type="Pfam" id="PF12833">
    <property type="entry name" value="HTH_18"/>
    <property type="match status" value="1"/>
</dbReference>
<name>A0ABY5IMZ8_9FLAO</name>
<organism evidence="5 6">
    <name type="scientific">Flavobacterium cerinum</name>
    <dbReference type="NCBI Taxonomy" id="2502784"/>
    <lineage>
        <taxon>Bacteria</taxon>
        <taxon>Pseudomonadati</taxon>
        <taxon>Bacteroidota</taxon>
        <taxon>Flavobacteriia</taxon>
        <taxon>Flavobacteriales</taxon>
        <taxon>Flavobacteriaceae</taxon>
        <taxon>Flavobacterium</taxon>
    </lineage>
</organism>
<dbReference type="Gene3D" id="1.10.10.60">
    <property type="entry name" value="Homeodomain-like"/>
    <property type="match status" value="1"/>
</dbReference>
<accession>A0ABY5IMZ8</accession>
<evidence type="ECO:0000313" key="6">
    <source>
        <dbReference type="Proteomes" id="UP001059844"/>
    </source>
</evidence>